<dbReference type="InterPro" id="IPR036515">
    <property type="entry name" value="Transposase_17_sf"/>
</dbReference>
<dbReference type="GO" id="GO:0043565">
    <property type="term" value="F:sequence-specific DNA binding"/>
    <property type="evidence" value="ECO:0007669"/>
    <property type="project" value="TreeGrafter"/>
</dbReference>
<dbReference type="PANTHER" id="PTHR36966:SF1">
    <property type="entry name" value="REP-ASSOCIATED TYROSINE TRANSPOSASE"/>
    <property type="match status" value="1"/>
</dbReference>
<keyword evidence="3" id="KW-1185">Reference proteome</keyword>
<dbReference type="AlphaFoldDB" id="A0A517T5Y4"/>
<organism evidence="2 3">
    <name type="scientific">Calycomorphotria hydatis</name>
    <dbReference type="NCBI Taxonomy" id="2528027"/>
    <lineage>
        <taxon>Bacteria</taxon>
        <taxon>Pseudomonadati</taxon>
        <taxon>Planctomycetota</taxon>
        <taxon>Planctomycetia</taxon>
        <taxon>Planctomycetales</taxon>
        <taxon>Planctomycetaceae</taxon>
        <taxon>Calycomorphotria</taxon>
    </lineage>
</organism>
<dbReference type="SUPFAM" id="SSF143422">
    <property type="entry name" value="Transposase IS200-like"/>
    <property type="match status" value="1"/>
</dbReference>
<dbReference type="RefSeq" id="WP_145260378.1">
    <property type="nucleotide sequence ID" value="NZ_CP036316.1"/>
</dbReference>
<dbReference type="KEGG" id="chya:V22_10170"/>
<accession>A0A517T5Y4</accession>
<dbReference type="InterPro" id="IPR002686">
    <property type="entry name" value="Transposase_17"/>
</dbReference>
<dbReference type="GO" id="GO:0006313">
    <property type="term" value="P:DNA transposition"/>
    <property type="evidence" value="ECO:0007669"/>
    <property type="project" value="InterPro"/>
</dbReference>
<dbReference type="GO" id="GO:0004803">
    <property type="term" value="F:transposase activity"/>
    <property type="evidence" value="ECO:0007669"/>
    <property type="project" value="InterPro"/>
</dbReference>
<dbReference type="Pfam" id="PF01797">
    <property type="entry name" value="Y1_Tnp"/>
    <property type="match status" value="1"/>
</dbReference>
<evidence type="ECO:0000259" key="1">
    <source>
        <dbReference type="SMART" id="SM01321"/>
    </source>
</evidence>
<feature type="domain" description="Transposase IS200-like" evidence="1">
    <location>
        <begin position="9"/>
        <end position="134"/>
    </location>
</feature>
<evidence type="ECO:0000313" key="2">
    <source>
        <dbReference type="EMBL" id="QDT63792.1"/>
    </source>
</evidence>
<dbReference type="InterPro" id="IPR052715">
    <property type="entry name" value="RAYT_transposase"/>
</dbReference>
<dbReference type="OrthoDB" id="278793at2"/>
<proteinExistence type="predicted"/>
<name>A0A517T5Y4_9PLAN</name>
<reference evidence="2 3" key="1">
    <citation type="submission" date="2019-02" db="EMBL/GenBank/DDBJ databases">
        <title>Deep-cultivation of Planctomycetes and their phenomic and genomic characterization uncovers novel biology.</title>
        <authorList>
            <person name="Wiegand S."/>
            <person name="Jogler M."/>
            <person name="Boedeker C."/>
            <person name="Pinto D."/>
            <person name="Vollmers J."/>
            <person name="Rivas-Marin E."/>
            <person name="Kohn T."/>
            <person name="Peeters S.H."/>
            <person name="Heuer A."/>
            <person name="Rast P."/>
            <person name="Oberbeckmann S."/>
            <person name="Bunk B."/>
            <person name="Jeske O."/>
            <person name="Meyerdierks A."/>
            <person name="Storesund J.E."/>
            <person name="Kallscheuer N."/>
            <person name="Luecker S."/>
            <person name="Lage O.M."/>
            <person name="Pohl T."/>
            <person name="Merkel B.J."/>
            <person name="Hornburger P."/>
            <person name="Mueller R.-W."/>
            <person name="Bruemmer F."/>
            <person name="Labrenz M."/>
            <person name="Spormann A.M."/>
            <person name="Op den Camp H."/>
            <person name="Overmann J."/>
            <person name="Amann R."/>
            <person name="Jetten M.S.M."/>
            <person name="Mascher T."/>
            <person name="Medema M.H."/>
            <person name="Devos D.P."/>
            <person name="Kaster A.-K."/>
            <person name="Ovreas L."/>
            <person name="Rohde M."/>
            <person name="Galperin M.Y."/>
            <person name="Jogler C."/>
        </authorList>
    </citation>
    <scope>NUCLEOTIDE SEQUENCE [LARGE SCALE GENOMIC DNA]</scope>
    <source>
        <strain evidence="2 3">V22</strain>
    </source>
</reference>
<dbReference type="NCBIfam" id="NF047646">
    <property type="entry name" value="REP_Tyr_transpos"/>
    <property type="match status" value="1"/>
</dbReference>
<dbReference type="EMBL" id="CP036316">
    <property type="protein sequence ID" value="QDT63792.1"/>
    <property type="molecule type" value="Genomic_DNA"/>
</dbReference>
<gene>
    <name evidence="2" type="ORF">V22_10170</name>
</gene>
<dbReference type="PANTHER" id="PTHR36966">
    <property type="entry name" value="REP-ASSOCIATED TYROSINE TRANSPOSASE"/>
    <property type="match status" value="1"/>
</dbReference>
<evidence type="ECO:0000313" key="3">
    <source>
        <dbReference type="Proteomes" id="UP000319976"/>
    </source>
</evidence>
<protein>
    <submittedName>
        <fullName evidence="2">Transposase IS200 like protein</fullName>
    </submittedName>
</protein>
<dbReference type="SMART" id="SM01321">
    <property type="entry name" value="Y1_Tnp"/>
    <property type="match status" value="1"/>
</dbReference>
<dbReference type="Proteomes" id="UP000319976">
    <property type="component" value="Chromosome"/>
</dbReference>
<dbReference type="Gene3D" id="3.30.70.1290">
    <property type="entry name" value="Transposase IS200-like"/>
    <property type="match status" value="1"/>
</dbReference>
<sequence>MTNRKVFDQELDTHFVTFSCFKRRNLLQHDRAKRIVLGQLEAQLKKRDGCCLGFVIMPDHIHLLIWFSETNQVSRFMDEWKSESSKEIKKFYESSFPNYCEHLDESSVWQARYYDFNVFTEEKMMEKLNYIHENPVRAGLVEKAIDWQWSSARWYVLKKDVGVTIRWP</sequence>